<dbReference type="RefSeq" id="WP_231827575.1">
    <property type="nucleotide sequence ID" value="NZ_CP087880.1"/>
</dbReference>
<dbReference type="Pfam" id="PF09972">
    <property type="entry name" value="DUF2207"/>
    <property type="match status" value="1"/>
</dbReference>
<feature type="domain" description="Predicted membrane protein YciQ-like C-terminal" evidence="5">
    <location>
        <begin position="291"/>
        <end position="585"/>
    </location>
</feature>
<feature type="domain" description="DUF2207" evidence="4">
    <location>
        <begin position="33"/>
        <end position="228"/>
    </location>
</feature>
<feature type="compositionally biased region" description="Gly residues" evidence="1">
    <location>
        <begin position="626"/>
        <end position="657"/>
    </location>
</feature>
<evidence type="ECO:0000259" key="5">
    <source>
        <dbReference type="Pfam" id="PF20990"/>
    </source>
</evidence>
<feature type="transmembrane region" description="Helical" evidence="2">
    <location>
        <begin position="416"/>
        <end position="436"/>
    </location>
</feature>
<evidence type="ECO:0000256" key="3">
    <source>
        <dbReference type="SAM" id="SignalP"/>
    </source>
</evidence>
<evidence type="ECO:0000256" key="2">
    <source>
        <dbReference type="SAM" id="Phobius"/>
    </source>
</evidence>
<feature type="chain" id="PRO_5047075559" description="DUF2207 domain-containing protein" evidence="3">
    <location>
        <begin position="21"/>
        <end position="657"/>
    </location>
</feature>
<protein>
    <recommendedName>
        <fullName evidence="8">DUF2207 domain-containing protein</fullName>
    </recommendedName>
</protein>
<feature type="region of interest" description="Disordered" evidence="1">
    <location>
        <begin position="618"/>
        <end position="657"/>
    </location>
</feature>
<evidence type="ECO:0000259" key="4">
    <source>
        <dbReference type="Pfam" id="PF09972"/>
    </source>
</evidence>
<reference evidence="6 7" key="1">
    <citation type="journal article" date="2022" name="Int. J. Syst. Evol. Microbiol.">
        <title>Pseudocitrobacter corydidari sp. nov., isolated from the Asian emerald cockroach Corydidarum magnifica.</title>
        <authorList>
            <person name="Guzman J."/>
            <person name="Poehlein A."/>
            <person name="Glaeser S.P."/>
            <person name="Schwengers O."/>
            <person name="Blom J."/>
            <person name="Hollensteiner J."/>
            <person name="Kampfer P."/>
            <person name="Vilcinskas A."/>
        </authorList>
    </citation>
    <scope>NUCLEOTIDE SEQUENCE [LARGE SCALE GENOMIC DNA]</scope>
    <source>
        <strain evidence="6">G163CM</strain>
    </source>
</reference>
<proteinExistence type="predicted"/>
<keyword evidence="2" id="KW-0472">Membrane</keyword>
<keyword evidence="2" id="KW-1133">Transmembrane helix</keyword>
<evidence type="ECO:0008006" key="8">
    <source>
        <dbReference type="Google" id="ProtNLM"/>
    </source>
</evidence>
<sequence>MDKMIGLLFLLCASIPLGYASDSITPNEMYEHIADFDSHASFNADGSMDVEEKIAVVALGQTIRRGIFRTLPLVWWRADGKAFYVDYQITSVTRDGMIEPYSEDRTARTLTLRIGRDDQILRSAIHHYTIHYRVKNHFSRFREWDELYWNVTGNDWAWPISRVSFHLRLPDAAPNLNQDGRDTRFSTIDVYTGRRDAKGNAATILLDGSVLTWKPLAEGEGLTVAYTWPRTVLVNAPDPEVFFPWVHFLLPDSKTWVLWLPLLLLASYFLWWRWKNVSAVGLKMPAVVPLHEHPATMTAGYLRFLCQRDFDDVVFSSDVLDLVGKRAVTLTVQKNKDTSVWGKTGKNDFSLTRLADDGRTVLNADDRSLLSVLFRGKRKSLNISVPHQERMQQARNATEKRYRDLEEKLFFKWGKALWRGIWLAMLIPLLCGITSGGKVAALTLPIVIVVGVGIALTCFTLSSLCRPGARRRIGVMVFLMVSPFLIGMGSLFFNVLVTTPVPAGYFGAVLLAAILCLVFAWRAPRYTQRGLNELAIAKGLKRYISAAEKHRYETLFPPDQLLTHFESLLPIALALGVGNTWANTFARHLAHTSAVPGVYSLADWDTISDFNRCCHSSSSATPSASGGSGSSSGSSGSGSSGGGSSGGGSGGGGGGGW</sequence>
<feature type="transmembrane region" description="Helical" evidence="2">
    <location>
        <begin position="442"/>
        <end position="461"/>
    </location>
</feature>
<dbReference type="InterPro" id="IPR048389">
    <property type="entry name" value="YciQ-like_C"/>
</dbReference>
<feature type="transmembrane region" description="Helical" evidence="2">
    <location>
        <begin position="473"/>
        <end position="497"/>
    </location>
</feature>
<feature type="signal peptide" evidence="3">
    <location>
        <begin position="1"/>
        <end position="20"/>
    </location>
</feature>
<dbReference type="InterPro" id="IPR018702">
    <property type="entry name" value="DUF2207"/>
</dbReference>
<name>A0ABY3S297_9ENTR</name>
<evidence type="ECO:0000256" key="1">
    <source>
        <dbReference type="SAM" id="MobiDB-lite"/>
    </source>
</evidence>
<evidence type="ECO:0000313" key="7">
    <source>
        <dbReference type="Proteomes" id="UP001199659"/>
    </source>
</evidence>
<feature type="transmembrane region" description="Helical" evidence="2">
    <location>
        <begin position="256"/>
        <end position="274"/>
    </location>
</feature>
<evidence type="ECO:0000313" key="6">
    <source>
        <dbReference type="EMBL" id="UGS40816.1"/>
    </source>
</evidence>
<keyword evidence="2" id="KW-0812">Transmembrane</keyword>
<keyword evidence="7" id="KW-1185">Reference proteome</keyword>
<feature type="transmembrane region" description="Helical" evidence="2">
    <location>
        <begin position="503"/>
        <end position="521"/>
    </location>
</feature>
<organism evidence="6 7">
    <name type="scientific">Pseudocitrobacter corydidari</name>
    <dbReference type="NCBI Taxonomy" id="2891570"/>
    <lineage>
        <taxon>Bacteria</taxon>
        <taxon>Pseudomonadati</taxon>
        <taxon>Pseudomonadota</taxon>
        <taxon>Gammaproteobacteria</taxon>
        <taxon>Enterobacterales</taxon>
        <taxon>Enterobacteriaceae</taxon>
        <taxon>Pseudocitrobacter</taxon>
    </lineage>
</organism>
<accession>A0ABY3S297</accession>
<dbReference type="EMBL" id="CP087880">
    <property type="protein sequence ID" value="UGS40816.1"/>
    <property type="molecule type" value="Genomic_DNA"/>
</dbReference>
<dbReference type="Pfam" id="PF20990">
    <property type="entry name" value="DUF2207_C"/>
    <property type="match status" value="1"/>
</dbReference>
<keyword evidence="3" id="KW-0732">Signal</keyword>
<gene>
    <name evidence="6" type="ORF">G163CM_15150</name>
</gene>
<dbReference type="Proteomes" id="UP001199659">
    <property type="component" value="Chromosome"/>
</dbReference>